<keyword evidence="2" id="KW-1185">Reference proteome</keyword>
<dbReference type="InterPro" id="IPR036047">
    <property type="entry name" value="F-box-like_dom_sf"/>
</dbReference>
<reference evidence="1" key="1">
    <citation type="submission" date="2023-10" db="EMBL/GenBank/DDBJ databases">
        <authorList>
            <person name="Domelevo Entfellner J.-B."/>
        </authorList>
    </citation>
    <scope>NUCLEOTIDE SEQUENCE</scope>
</reference>
<name>A0AA86V3F4_9FABA</name>
<protein>
    <recommendedName>
        <fullName evidence="3">F-box protein</fullName>
    </recommendedName>
</protein>
<dbReference type="PANTHER" id="PTHR31672:SF13">
    <property type="entry name" value="F-BOX PROTEIN CPR30-LIKE"/>
    <property type="match status" value="1"/>
</dbReference>
<evidence type="ECO:0008006" key="3">
    <source>
        <dbReference type="Google" id="ProtNLM"/>
    </source>
</evidence>
<proteinExistence type="predicted"/>
<dbReference type="Gramene" id="rna-AYBTSS11_LOCUS3748">
    <property type="protein sequence ID" value="CAJ1920381.1"/>
    <property type="gene ID" value="gene-AYBTSS11_LOCUS3748"/>
</dbReference>
<dbReference type="InterPro" id="IPR050796">
    <property type="entry name" value="SCF_F-box_component"/>
</dbReference>
<organism evidence="1 2">
    <name type="scientific">Sphenostylis stenocarpa</name>
    <dbReference type="NCBI Taxonomy" id="92480"/>
    <lineage>
        <taxon>Eukaryota</taxon>
        <taxon>Viridiplantae</taxon>
        <taxon>Streptophyta</taxon>
        <taxon>Embryophyta</taxon>
        <taxon>Tracheophyta</taxon>
        <taxon>Spermatophyta</taxon>
        <taxon>Magnoliopsida</taxon>
        <taxon>eudicotyledons</taxon>
        <taxon>Gunneridae</taxon>
        <taxon>Pentapetalae</taxon>
        <taxon>rosids</taxon>
        <taxon>fabids</taxon>
        <taxon>Fabales</taxon>
        <taxon>Fabaceae</taxon>
        <taxon>Papilionoideae</taxon>
        <taxon>50 kb inversion clade</taxon>
        <taxon>NPAAA clade</taxon>
        <taxon>indigoferoid/millettioid clade</taxon>
        <taxon>Phaseoleae</taxon>
        <taxon>Sphenostylis</taxon>
    </lineage>
</organism>
<dbReference type="AlphaFoldDB" id="A0AA86V3F4"/>
<dbReference type="PANTHER" id="PTHR31672">
    <property type="entry name" value="BNACNNG10540D PROTEIN"/>
    <property type="match status" value="1"/>
</dbReference>
<dbReference type="EMBL" id="OY731398">
    <property type="protein sequence ID" value="CAJ1920381.1"/>
    <property type="molecule type" value="Genomic_DNA"/>
</dbReference>
<evidence type="ECO:0000313" key="1">
    <source>
        <dbReference type="EMBL" id="CAJ1920381.1"/>
    </source>
</evidence>
<dbReference type="Proteomes" id="UP001189624">
    <property type="component" value="Chromosome 1"/>
</dbReference>
<evidence type="ECO:0000313" key="2">
    <source>
        <dbReference type="Proteomes" id="UP001189624"/>
    </source>
</evidence>
<dbReference type="SUPFAM" id="SSF81383">
    <property type="entry name" value="F-box domain"/>
    <property type="match status" value="1"/>
</dbReference>
<gene>
    <name evidence="1" type="ORF">AYBTSS11_LOCUS3748</name>
</gene>
<sequence length="300" mass="34587">MALSYDELFCIFSRLPAKAIYKFSCVDKFFSKLPKDAYFALRQAQNALRRNDTCFFIQPDIPIKTLVYCSLQVELHQLPGEELSSGVSKNVLRYFCNSSVKILGSNNGLLLCCVSHEEQLKLFIRNPATQSHLLIPTPMHMQNPCDIYDHRIGFHSDLMEGKFFSGSRSLRFDMPVHHRGAVHFISDCSPYLIKSSPYFIPYIMSYNFDNGTSRMMRVPKEARKGSHDPSCDMRIFKWGNVSYSSQDESICVVRLRKQVFTVWALRQHESSLWKKVLKIRIKAMGIEAKDPSQIIVKDFS</sequence>
<accession>A0AA86V3F4</accession>